<name>A0ABX0LB04_9NEIS</name>
<comment type="caution">
    <text evidence="1">The sequence shown here is derived from an EMBL/GenBank/DDBJ whole genome shotgun (WGS) entry which is preliminary data.</text>
</comment>
<dbReference type="Proteomes" id="UP001515641">
    <property type="component" value="Unassembled WGS sequence"/>
</dbReference>
<protein>
    <submittedName>
        <fullName evidence="1">Uncharacterized protein</fullName>
    </submittedName>
</protein>
<proteinExistence type="predicted"/>
<dbReference type="EMBL" id="JAAOMA010000046">
    <property type="protein sequence ID" value="NHR07955.1"/>
    <property type="molecule type" value="Genomic_DNA"/>
</dbReference>
<evidence type="ECO:0000313" key="1">
    <source>
        <dbReference type="EMBL" id="NHR07955.1"/>
    </source>
</evidence>
<evidence type="ECO:0000313" key="2">
    <source>
        <dbReference type="Proteomes" id="UP001515641"/>
    </source>
</evidence>
<reference evidence="1 2" key="1">
    <citation type="submission" date="2020-03" db="EMBL/GenBank/DDBJ databases">
        <title>Draft genome sequence of environmentally isolated cultures.</title>
        <authorList>
            <person name="Wilson H.S."/>
            <person name="De Leon M.E."/>
        </authorList>
    </citation>
    <scope>NUCLEOTIDE SEQUENCE [LARGE SCALE GENOMIC DNA]</scope>
    <source>
        <strain evidence="1 2">HSC-31F16</strain>
    </source>
</reference>
<sequence length="110" mass="12347">MTPKALVKAIAQIAEHKAAVSETYKEYLATQERAREHIKSTLRQIDEAWNKGLRVDADKINLGNGTMLVIEEEWFDFPDPLIAVQIVKAKDIPTLEEIQASLEQACQPSS</sequence>
<accession>A0ABX0LB04</accession>
<dbReference type="RefSeq" id="WP_166453672.1">
    <property type="nucleotide sequence ID" value="NZ_JAAOMA010000046.1"/>
</dbReference>
<gene>
    <name evidence="1" type="ORF">HA052_22460</name>
</gene>
<organism evidence="1 2">
    <name type="scientific">Chromobacterium fluminis</name>
    <dbReference type="NCBI Taxonomy" id="3044269"/>
    <lineage>
        <taxon>Bacteria</taxon>
        <taxon>Pseudomonadati</taxon>
        <taxon>Pseudomonadota</taxon>
        <taxon>Betaproteobacteria</taxon>
        <taxon>Neisseriales</taxon>
        <taxon>Chromobacteriaceae</taxon>
        <taxon>Chromobacterium</taxon>
    </lineage>
</organism>
<keyword evidence="2" id="KW-1185">Reference proteome</keyword>